<dbReference type="Proteomes" id="UP000239736">
    <property type="component" value="Unassembled WGS sequence"/>
</dbReference>
<feature type="transmembrane region" description="Helical" evidence="1">
    <location>
        <begin position="110"/>
        <end position="129"/>
    </location>
</feature>
<reference evidence="2 3" key="1">
    <citation type="submission" date="2018-01" db="EMBL/GenBank/DDBJ databases">
        <title>Genomic Encyclopedia of Archaeal and Bacterial Type Strains, Phase II (KMG-II): from individual species to whole genera.</title>
        <authorList>
            <person name="Goeker M."/>
        </authorList>
    </citation>
    <scope>NUCLEOTIDE SEQUENCE [LARGE SCALE GENOMIC DNA]</scope>
    <source>
        <strain evidence="2 3">DSM 12048</strain>
    </source>
</reference>
<gene>
    <name evidence="2" type="ORF">LV82_01217</name>
</gene>
<proteinExistence type="predicted"/>
<sequence>MKLSSARLRKIIYEIRASYWAVPAGLALVAGIAAEGLAWIDALPWVEDFLGDRLVSAPEDARNTLSLIASSSIGVAGMMFSITMVAVTFASGQYGPRLIGNFMRDRGSQWSLGILIATFVFAMLVLRGVEARGPDGTGAYVPRISLLIAIVMAFLSVGTMIFFVHHVPETINVSHIISALGRRLCRRVTEIVPQIPECAQGLSPVRDAPIWHAPAGTSGHIQAYDPDGMAQIAVDAGARITLLPPPGRFVSADDPAFEIVGAERSDDLIQRLQATLAIGDDRTEEQDVGFLIDQLVEVAVRALSPGINDPYTAVYCMDWMMAALLRAAREGIGQIDTPPALLVLPAPRPEDLVERSLGACLPYARQDAIARAALSDILRRLQDQAGGEIAKAAARLAHQLKAEETP</sequence>
<name>A0A2S5JIV2_9RHOB</name>
<keyword evidence="1" id="KW-0472">Membrane</keyword>
<dbReference type="EMBL" id="PRDS01000003">
    <property type="protein sequence ID" value="PPB81175.1"/>
    <property type="molecule type" value="Genomic_DNA"/>
</dbReference>
<evidence type="ECO:0000256" key="1">
    <source>
        <dbReference type="SAM" id="Phobius"/>
    </source>
</evidence>
<dbReference type="InterPro" id="IPR018723">
    <property type="entry name" value="DUF2254_membrane"/>
</dbReference>
<feature type="transmembrane region" description="Helical" evidence="1">
    <location>
        <begin position="20"/>
        <end position="40"/>
    </location>
</feature>
<dbReference type="Pfam" id="PF10011">
    <property type="entry name" value="DUF2254"/>
    <property type="match status" value="1"/>
</dbReference>
<keyword evidence="1" id="KW-1133">Transmembrane helix</keyword>
<feature type="transmembrane region" description="Helical" evidence="1">
    <location>
        <begin position="144"/>
        <end position="164"/>
    </location>
</feature>
<evidence type="ECO:0000313" key="2">
    <source>
        <dbReference type="EMBL" id="PPB81175.1"/>
    </source>
</evidence>
<accession>A0A2S5JIV2</accession>
<protein>
    <submittedName>
        <fullName evidence="2">Putative membrane protein DUF2254</fullName>
    </submittedName>
</protein>
<organism evidence="2 3">
    <name type="scientific">Albidovulum inexpectatum</name>
    <dbReference type="NCBI Taxonomy" id="196587"/>
    <lineage>
        <taxon>Bacteria</taxon>
        <taxon>Pseudomonadati</taxon>
        <taxon>Pseudomonadota</taxon>
        <taxon>Alphaproteobacteria</taxon>
        <taxon>Rhodobacterales</taxon>
        <taxon>Paracoccaceae</taxon>
        <taxon>Albidovulum</taxon>
    </lineage>
</organism>
<dbReference type="AlphaFoldDB" id="A0A2S5JIV2"/>
<keyword evidence="3" id="KW-1185">Reference proteome</keyword>
<feature type="transmembrane region" description="Helical" evidence="1">
    <location>
        <begin position="67"/>
        <end position="89"/>
    </location>
</feature>
<comment type="caution">
    <text evidence="2">The sequence shown here is derived from an EMBL/GenBank/DDBJ whole genome shotgun (WGS) entry which is preliminary data.</text>
</comment>
<dbReference type="RefSeq" id="WP_104069991.1">
    <property type="nucleotide sequence ID" value="NZ_PRDS01000003.1"/>
</dbReference>
<keyword evidence="1" id="KW-0812">Transmembrane</keyword>
<dbReference type="OrthoDB" id="2955631at2"/>
<evidence type="ECO:0000313" key="3">
    <source>
        <dbReference type="Proteomes" id="UP000239736"/>
    </source>
</evidence>